<dbReference type="Proteomes" id="UP001175226">
    <property type="component" value="Unassembled WGS sequence"/>
</dbReference>
<keyword evidence="1" id="KW-0472">Membrane</keyword>
<evidence type="ECO:0000256" key="1">
    <source>
        <dbReference type="SAM" id="Phobius"/>
    </source>
</evidence>
<gene>
    <name evidence="2" type="ORF">EV421DRAFT_1732174</name>
</gene>
<feature type="transmembrane region" description="Helical" evidence="1">
    <location>
        <begin position="12"/>
        <end position="32"/>
    </location>
</feature>
<evidence type="ECO:0000313" key="2">
    <source>
        <dbReference type="EMBL" id="KAK0449946.1"/>
    </source>
</evidence>
<proteinExistence type="predicted"/>
<dbReference type="EMBL" id="JAUEPT010000007">
    <property type="protein sequence ID" value="KAK0449946.1"/>
    <property type="molecule type" value="Genomic_DNA"/>
</dbReference>
<keyword evidence="3" id="KW-1185">Reference proteome</keyword>
<keyword evidence="1" id="KW-0812">Transmembrane</keyword>
<comment type="caution">
    <text evidence="2">The sequence shown here is derived from an EMBL/GenBank/DDBJ whole genome shotgun (WGS) entry which is preliminary data.</text>
</comment>
<sequence length="387" mass="44136">MQISTDFSTRTLVAIAITTLSITCALTTFILYRTYLHEINQLVHRLFENVRCLLIPTYIEHPGSAFYPNPRLYPQPKTPYHYVASPFREWEGPLTFPPLFESQSTGLSSPTNEQDIGQEGGHILHEEYEEIPSILDSILPEEGVYDVTTPRASLSYLSSPEFHLREPRIPVVIHTDSEEDYRPYSPTNSEYATWCQEHYNQPTCPTLRPSTPYPPSNIRRVATASHDTAAREELARLTACNNKIERSIAHDRIIAGFYQRASHPQMERETATQYWQRQTASCTEADTINEVKTETYHQHPLHEPVWLKRYQQYCTIRIEQGLPGVSIATWMEQQAQTGDVNPRRVRVRVHEYLAFQESAYNDRSDLDAFGGGSGMEASGSSRAGGHS</sequence>
<reference evidence="2" key="1">
    <citation type="submission" date="2023-06" db="EMBL/GenBank/DDBJ databases">
        <authorList>
            <consortium name="Lawrence Berkeley National Laboratory"/>
            <person name="Ahrendt S."/>
            <person name="Sahu N."/>
            <person name="Indic B."/>
            <person name="Wong-Bajracharya J."/>
            <person name="Merenyi Z."/>
            <person name="Ke H.-M."/>
            <person name="Monk M."/>
            <person name="Kocsube S."/>
            <person name="Drula E."/>
            <person name="Lipzen A."/>
            <person name="Balint B."/>
            <person name="Henrissat B."/>
            <person name="Andreopoulos B."/>
            <person name="Martin F.M."/>
            <person name="Harder C.B."/>
            <person name="Rigling D."/>
            <person name="Ford K.L."/>
            <person name="Foster G.D."/>
            <person name="Pangilinan J."/>
            <person name="Papanicolaou A."/>
            <person name="Barry K."/>
            <person name="LaButti K."/>
            <person name="Viragh M."/>
            <person name="Koriabine M."/>
            <person name="Yan M."/>
            <person name="Riley R."/>
            <person name="Champramary S."/>
            <person name="Plett K.L."/>
            <person name="Tsai I.J."/>
            <person name="Slot J."/>
            <person name="Sipos G."/>
            <person name="Plett J."/>
            <person name="Nagy L.G."/>
            <person name="Grigoriev I.V."/>
        </authorList>
    </citation>
    <scope>NUCLEOTIDE SEQUENCE</scope>
    <source>
        <strain evidence="2">FPL87.14</strain>
    </source>
</reference>
<protein>
    <submittedName>
        <fullName evidence="2">Uncharacterized protein</fullName>
    </submittedName>
</protein>
<organism evidence="2 3">
    <name type="scientific">Armillaria borealis</name>
    <dbReference type="NCBI Taxonomy" id="47425"/>
    <lineage>
        <taxon>Eukaryota</taxon>
        <taxon>Fungi</taxon>
        <taxon>Dikarya</taxon>
        <taxon>Basidiomycota</taxon>
        <taxon>Agaricomycotina</taxon>
        <taxon>Agaricomycetes</taxon>
        <taxon>Agaricomycetidae</taxon>
        <taxon>Agaricales</taxon>
        <taxon>Marasmiineae</taxon>
        <taxon>Physalacriaceae</taxon>
        <taxon>Armillaria</taxon>
    </lineage>
</organism>
<accession>A0AA39JVZ4</accession>
<name>A0AA39JVZ4_9AGAR</name>
<dbReference type="AlphaFoldDB" id="A0AA39JVZ4"/>
<keyword evidence="1" id="KW-1133">Transmembrane helix</keyword>
<evidence type="ECO:0000313" key="3">
    <source>
        <dbReference type="Proteomes" id="UP001175226"/>
    </source>
</evidence>